<dbReference type="Pfam" id="PF25223">
    <property type="entry name" value="DUF7841"/>
    <property type="match status" value="1"/>
</dbReference>
<name>A0A8S5TSF2_9CAUD</name>
<evidence type="ECO:0000313" key="2">
    <source>
        <dbReference type="EMBL" id="DAF85148.1"/>
    </source>
</evidence>
<sequence length="221" mass="24746">MRGSSANFAKHTNVATRMHDAKCVADTENATWAAICQTATESVAASMAATNIASAEGGVPIRDVTFAGKQVEPGRGFCPLPSISRHMDRERLDVRDKMPEDIEAYLQKNGWSFSQKMAEFAIDRMKDRDGKKINPLSKEQVDKLLKTHEILLEHDNGYDAVYAANMARSDYWGSSIMDEQHLARFIKDYIDDKDSYPGMPFTRYFADLIGSGTNVPWKDVL</sequence>
<dbReference type="EMBL" id="BK015918">
    <property type="protein sequence ID" value="DAF85148.1"/>
    <property type="molecule type" value="Genomic_DNA"/>
</dbReference>
<evidence type="ECO:0000259" key="1">
    <source>
        <dbReference type="Pfam" id="PF25223"/>
    </source>
</evidence>
<organism evidence="2">
    <name type="scientific">Siphoviridae sp. ctxdc10</name>
    <dbReference type="NCBI Taxonomy" id="2825740"/>
    <lineage>
        <taxon>Viruses</taxon>
        <taxon>Duplodnaviria</taxon>
        <taxon>Heunggongvirae</taxon>
        <taxon>Uroviricota</taxon>
        <taxon>Caudoviricetes</taxon>
    </lineage>
</organism>
<proteinExistence type="predicted"/>
<reference evidence="2" key="1">
    <citation type="journal article" date="2021" name="Proc. Natl. Acad. Sci. U.S.A.">
        <title>A Catalog of Tens of Thousands of Viruses from Human Metagenomes Reveals Hidden Associations with Chronic Diseases.</title>
        <authorList>
            <person name="Tisza M.J."/>
            <person name="Buck C.B."/>
        </authorList>
    </citation>
    <scope>NUCLEOTIDE SEQUENCE</scope>
    <source>
        <strain evidence="2">Ctxdc10</strain>
    </source>
</reference>
<accession>A0A8S5TSF2</accession>
<dbReference type="InterPro" id="IPR057163">
    <property type="entry name" value="DUF7841"/>
</dbReference>
<protein>
    <recommendedName>
        <fullName evidence="1">DUF7841 domain-containing protein</fullName>
    </recommendedName>
</protein>
<feature type="domain" description="DUF7841" evidence="1">
    <location>
        <begin position="99"/>
        <end position="220"/>
    </location>
</feature>